<evidence type="ECO:0000313" key="13">
    <source>
        <dbReference type="Proteomes" id="UP000694580"/>
    </source>
</evidence>
<dbReference type="SUPFAM" id="SSF54826">
    <property type="entry name" value="Enolase N-terminal domain-like"/>
    <property type="match status" value="1"/>
</dbReference>
<dbReference type="GeneTree" id="ENSGT00950000182805"/>
<dbReference type="GO" id="GO:0000015">
    <property type="term" value="C:phosphopyruvate hydratase complex"/>
    <property type="evidence" value="ECO:0007669"/>
    <property type="project" value="InterPro"/>
</dbReference>
<dbReference type="Pfam" id="PF00113">
    <property type="entry name" value="Enolase_C"/>
    <property type="match status" value="1"/>
</dbReference>
<evidence type="ECO:0000256" key="5">
    <source>
        <dbReference type="ARBA" id="ARBA00023239"/>
    </source>
</evidence>
<organism evidence="12 13">
    <name type="scientific">Denticeps clupeoides</name>
    <name type="common">denticle herring</name>
    <dbReference type="NCBI Taxonomy" id="299321"/>
    <lineage>
        <taxon>Eukaryota</taxon>
        <taxon>Metazoa</taxon>
        <taxon>Chordata</taxon>
        <taxon>Craniata</taxon>
        <taxon>Vertebrata</taxon>
        <taxon>Euteleostomi</taxon>
        <taxon>Actinopterygii</taxon>
        <taxon>Neopterygii</taxon>
        <taxon>Teleostei</taxon>
        <taxon>Clupei</taxon>
        <taxon>Clupeiformes</taxon>
        <taxon>Denticipitoidei</taxon>
        <taxon>Denticipitidae</taxon>
        <taxon>Denticeps</taxon>
    </lineage>
</organism>
<evidence type="ECO:0000313" key="12">
    <source>
        <dbReference type="Ensembl" id="ENSDCDP00010058292.1"/>
    </source>
</evidence>
<feature type="domain" description="Enolase N-terminal" evidence="11">
    <location>
        <begin position="72"/>
        <end position="269"/>
    </location>
</feature>
<feature type="domain" description="Enolase C-terminal TIM barrel" evidence="10">
    <location>
        <begin position="280"/>
        <end position="569"/>
    </location>
</feature>
<gene>
    <name evidence="12" type="primary">ENO4</name>
</gene>
<feature type="region of interest" description="Disordered" evidence="9">
    <location>
        <begin position="179"/>
        <end position="234"/>
    </location>
</feature>
<evidence type="ECO:0000256" key="7">
    <source>
        <dbReference type="ARBA" id="ARBA00034855"/>
    </source>
</evidence>
<evidence type="ECO:0000256" key="8">
    <source>
        <dbReference type="ARBA" id="ARBA00048333"/>
    </source>
</evidence>
<dbReference type="InterPro" id="IPR020810">
    <property type="entry name" value="Enolase_C"/>
</dbReference>
<dbReference type="InterPro" id="IPR029017">
    <property type="entry name" value="Enolase-like_N"/>
</dbReference>
<dbReference type="GO" id="GO:0006096">
    <property type="term" value="P:glycolytic process"/>
    <property type="evidence" value="ECO:0007669"/>
    <property type="project" value="UniProtKB-KW"/>
</dbReference>
<reference evidence="12" key="3">
    <citation type="submission" date="2025-09" db="UniProtKB">
        <authorList>
            <consortium name="Ensembl"/>
        </authorList>
    </citation>
    <scope>IDENTIFICATION</scope>
</reference>
<dbReference type="SMART" id="SM01193">
    <property type="entry name" value="Enolase_N"/>
    <property type="match status" value="1"/>
</dbReference>
<dbReference type="AlphaFoldDB" id="A0AAY4EKW8"/>
<keyword evidence="4" id="KW-0324">Glycolysis</keyword>
<dbReference type="Proteomes" id="UP000694580">
    <property type="component" value="Chromosome 8"/>
</dbReference>
<sequence length="585" mass="63623">MAHRRLGRRDCALSQEDRDFCELKQKAAEYVRASGVAQTIEGVLNELFLEQPDDVYGHLANYFSRLSAKPVVAKICGREVYDATGRLSVQAELFCHIRNEDKWTCRAAVPSDCEDPENCLPEAGDEGGRGCRRGQSVDTALCWMNEFLSPMLKGVDPTDQTAADKILSDFLKARYLEHEEEQKKKTEQETQGHIRSAPQTPPPLAPQTTASVKDKKGDKGKKGSALEKPVPPMEPRVPSLAGSVAIGAVSLAVAKCAALAKDIPLYKHIRMLRNEHTLSDSHMPVPMVTVLSCGKASPGKLNLMEEIIVIPAAGQTIKQTISMVLDLQNEMKGILSIASQTGPLTTAVSDCGALLVPYDRLEQPLDLITQASSNLSLALGKDIHLALNCAADKIMDYAKGKYSVVTGAGKTPDELVDVYESLTVKYPAIAALIDPFRKEDVEQWESLHARIGSSCGLLAEMAFQSHPLSWRADKKLILPGVTGVVLKHSNETTITDLLHTTPQYRGTESILGLSRAETCDDCVVDLAVGLGVRFVKVGGVMGGERLAKWNRLVCVEEESAQQGIQGSRKLTLPLFTGKSDEQPNT</sequence>
<dbReference type="EC" id="4.2.1.11" evidence="3"/>
<dbReference type="PANTHER" id="PTHR11902">
    <property type="entry name" value="ENOLASE"/>
    <property type="match status" value="1"/>
</dbReference>
<dbReference type="GeneID" id="114796203"/>
<dbReference type="Ensembl" id="ENSDCDT00010068989.1">
    <property type="protein sequence ID" value="ENSDCDP00010058292.1"/>
    <property type="gene ID" value="ENSDCDG00010032836.1"/>
</dbReference>
<reference evidence="12 13" key="1">
    <citation type="submission" date="2020-06" db="EMBL/GenBank/DDBJ databases">
        <authorList>
            <consortium name="Wellcome Sanger Institute Data Sharing"/>
        </authorList>
    </citation>
    <scope>NUCLEOTIDE SEQUENCE [LARGE SCALE GENOMIC DNA]</scope>
</reference>
<dbReference type="Gene3D" id="3.30.390.10">
    <property type="entry name" value="Enolase-like, N-terminal domain"/>
    <property type="match status" value="1"/>
</dbReference>
<dbReference type="CDD" id="cd22974">
    <property type="entry name" value="DD_ENO4"/>
    <property type="match status" value="1"/>
</dbReference>
<dbReference type="RefSeq" id="XP_028846018.1">
    <property type="nucleotide sequence ID" value="XM_028990185.1"/>
</dbReference>
<evidence type="ECO:0000256" key="3">
    <source>
        <dbReference type="ARBA" id="ARBA00012058"/>
    </source>
</evidence>
<dbReference type="InterPro" id="IPR047500">
    <property type="entry name" value="DD_ENO4"/>
</dbReference>
<dbReference type="GO" id="GO:0004634">
    <property type="term" value="F:phosphopyruvate hydratase activity"/>
    <property type="evidence" value="ECO:0007669"/>
    <property type="project" value="UniProtKB-EC"/>
</dbReference>
<comment type="similarity">
    <text evidence="2">Belongs to the enolase family.</text>
</comment>
<dbReference type="PANTHER" id="PTHR11902:SF30">
    <property type="entry name" value="ENOLASE 4"/>
    <property type="match status" value="1"/>
</dbReference>
<evidence type="ECO:0000259" key="11">
    <source>
        <dbReference type="SMART" id="SM01193"/>
    </source>
</evidence>
<dbReference type="Gene3D" id="3.20.20.120">
    <property type="entry name" value="Enolase-like C-terminal domain"/>
    <property type="match status" value="1"/>
</dbReference>
<dbReference type="SUPFAM" id="SSF51604">
    <property type="entry name" value="Enolase C-terminal domain-like"/>
    <property type="match status" value="1"/>
</dbReference>
<dbReference type="PRINTS" id="PR00148">
    <property type="entry name" value="ENOLASE"/>
</dbReference>
<evidence type="ECO:0000256" key="9">
    <source>
        <dbReference type="SAM" id="MobiDB-lite"/>
    </source>
</evidence>
<comment type="catalytic activity">
    <reaction evidence="8">
        <text>(2R)-2-phosphoglycerate = phosphoenolpyruvate + H2O</text>
        <dbReference type="Rhea" id="RHEA:10164"/>
        <dbReference type="ChEBI" id="CHEBI:15377"/>
        <dbReference type="ChEBI" id="CHEBI:58289"/>
        <dbReference type="ChEBI" id="CHEBI:58702"/>
        <dbReference type="EC" id="4.2.1.11"/>
    </reaction>
</comment>
<evidence type="ECO:0000256" key="1">
    <source>
        <dbReference type="ARBA" id="ARBA00005031"/>
    </source>
</evidence>
<dbReference type="SMART" id="SM01192">
    <property type="entry name" value="Enolase_C"/>
    <property type="match status" value="1"/>
</dbReference>
<dbReference type="InterPro" id="IPR020811">
    <property type="entry name" value="Enolase_N"/>
</dbReference>
<comment type="pathway">
    <text evidence="1">Carbohydrate degradation; glycolysis; pyruvate from D-glyceraldehyde 3-phosphate: step 4/5.</text>
</comment>
<feature type="compositionally biased region" description="Basic and acidic residues" evidence="9">
    <location>
        <begin position="212"/>
        <end position="225"/>
    </location>
</feature>
<name>A0AAY4EKW8_9TELE</name>
<proteinExistence type="inferred from homology"/>
<dbReference type="InterPro" id="IPR000941">
    <property type="entry name" value="Enolase"/>
</dbReference>
<evidence type="ECO:0000256" key="4">
    <source>
        <dbReference type="ARBA" id="ARBA00023152"/>
    </source>
</evidence>
<reference evidence="12" key="2">
    <citation type="submission" date="2025-08" db="UniProtKB">
        <authorList>
            <consortium name="Ensembl"/>
        </authorList>
    </citation>
    <scope>IDENTIFICATION</scope>
</reference>
<feature type="compositionally biased region" description="Basic and acidic residues" evidence="9">
    <location>
        <begin position="179"/>
        <end position="192"/>
    </location>
</feature>
<dbReference type="GO" id="GO:0000287">
    <property type="term" value="F:magnesium ion binding"/>
    <property type="evidence" value="ECO:0007669"/>
    <property type="project" value="InterPro"/>
</dbReference>
<evidence type="ECO:0000259" key="10">
    <source>
        <dbReference type="SMART" id="SM01192"/>
    </source>
</evidence>
<keyword evidence="13" id="KW-1185">Reference proteome</keyword>
<evidence type="ECO:0000256" key="2">
    <source>
        <dbReference type="ARBA" id="ARBA00009604"/>
    </source>
</evidence>
<evidence type="ECO:0000256" key="6">
    <source>
        <dbReference type="ARBA" id="ARBA00031125"/>
    </source>
</evidence>
<keyword evidence="5" id="KW-0456">Lyase</keyword>
<protein>
    <recommendedName>
        <fullName evidence="7">Enolase 4</fullName>
        <ecNumber evidence="3">4.2.1.11</ecNumber>
    </recommendedName>
    <alternativeName>
        <fullName evidence="6">2-phospho-D-glycerate hydro-lyase</fullName>
    </alternativeName>
</protein>
<dbReference type="InterPro" id="IPR036849">
    <property type="entry name" value="Enolase-like_C_sf"/>
</dbReference>
<accession>A0AAY4EKW8</accession>